<gene>
    <name evidence="4" type="ORF">HMPREF0971_01781</name>
</gene>
<feature type="domain" description="Heparinase II/III-like C-terminal" evidence="3">
    <location>
        <begin position="410"/>
        <end position="571"/>
    </location>
</feature>
<dbReference type="InterPro" id="IPR012480">
    <property type="entry name" value="Hepar_II_III_C"/>
</dbReference>
<dbReference type="RefSeq" id="WP_004373357.1">
    <property type="nucleotide sequence ID" value="NZ_GG703885.1"/>
</dbReference>
<dbReference type="GO" id="GO:0030313">
    <property type="term" value="C:cell envelope"/>
    <property type="evidence" value="ECO:0007669"/>
    <property type="project" value="UniProtKB-SubCell"/>
</dbReference>
<keyword evidence="2" id="KW-0732">Signal</keyword>
<dbReference type="Gene3D" id="2.70.98.70">
    <property type="match status" value="1"/>
</dbReference>
<dbReference type="HOGENOM" id="CLU_023844_0_0_10"/>
<comment type="subcellular location">
    <subcellularLocation>
        <location evidence="1">Cell envelope</location>
    </subcellularLocation>
</comment>
<organism evidence="4 5">
    <name type="scientific">Segatella oris F0302</name>
    <dbReference type="NCBI Taxonomy" id="649760"/>
    <lineage>
        <taxon>Bacteria</taxon>
        <taxon>Pseudomonadati</taxon>
        <taxon>Bacteroidota</taxon>
        <taxon>Bacteroidia</taxon>
        <taxon>Bacteroidales</taxon>
        <taxon>Prevotellaceae</taxon>
        <taxon>Segatella</taxon>
    </lineage>
</organism>
<comment type="caution">
    <text evidence="4">The sequence shown here is derived from an EMBL/GenBank/DDBJ whole genome shotgun (WGS) entry which is preliminary data.</text>
</comment>
<feature type="signal peptide" evidence="2">
    <location>
        <begin position="1"/>
        <end position="21"/>
    </location>
</feature>
<evidence type="ECO:0000256" key="1">
    <source>
        <dbReference type="ARBA" id="ARBA00004196"/>
    </source>
</evidence>
<evidence type="ECO:0000313" key="4">
    <source>
        <dbReference type="EMBL" id="EFB32032.1"/>
    </source>
</evidence>
<evidence type="ECO:0000256" key="2">
    <source>
        <dbReference type="SAM" id="SignalP"/>
    </source>
</evidence>
<dbReference type="GO" id="GO:0016829">
    <property type="term" value="F:lyase activity"/>
    <property type="evidence" value="ECO:0007669"/>
    <property type="project" value="InterPro"/>
</dbReference>
<dbReference type="STRING" id="649760.HMPREF0971_01781"/>
<proteinExistence type="predicted"/>
<evidence type="ECO:0000313" key="5">
    <source>
        <dbReference type="Proteomes" id="UP000004079"/>
    </source>
</evidence>
<protein>
    <recommendedName>
        <fullName evidence="3">Heparinase II/III-like C-terminal domain-containing protein</fullName>
    </recommendedName>
</protein>
<dbReference type="Pfam" id="PF07940">
    <property type="entry name" value="Hepar_II_III_C"/>
    <property type="match status" value="1"/>
</dbReference>
<name>D1QS25_9BACT</name>
<dbReference type="EMBL" id="ACUZ02000031">
    <property type="protein sequence ID" value="EFB32032.1"/>
    <property type="molecule type" value="Genomic_DNA"/>
</dbReference>
<dbReference type="Proteomes" id="UP000004079">
    <property type="component" value="Unassembled WGS sequence"/>
</dbReference>
<sequence length="644" mass="74570">MMKKTIFIICLLFTVLCTSQAYEKRNLLQNNVSEALIQSSLVMHQKWVPYPKYADRAGWETLLGAEKKPIIEAGERYLDYQWQVIRATDFLDYERSGNRTTMQKPYNQNINVLSRLLMAELAEGRGRFVDDLINGVFFFCEMTSWAESAHLAAYQKSHRALPDYREEILELRQGDIAQLLAWTYYFMKDEFDKVDPIIANRLRYELQRRELDPFFKRNDFWWMARNYKQDRLLNNWTPWCNANALFCFMLLENNPEELTKAIRLSMESVDEYLNYVKSDGACEEGPSYWGHAAGKLFEYLSGLSLITGGKVNFFSQPQIKKMGEYIAASYIGDEWVVNFADASARANELNTMLVYRYGVAVNSPVMKAIAAMRAKAYPPKLPSTWLDLYQELENLRSLPKLKSETTTYRPPRFMWYPETQFCYMRSGNMFLAAKGGHNNESHNHNDVGTCILAIDNVPLLIDAGVGTYTKKTFSSERYTIWTMQSNYHNLPIINGQPESFGTQYHATQVRADEKHCIFTADIAKAYPEEAAVDSWIRAYQLQKNRLVITDDYRLKMKKAPNQLNFMTWGNVDISEKGRIKLHINKVKATLSYDANVFKPTVEAVELTDQRLSKVWGDCIYRITLTANDQALSGQYRCTVTRDNP</sequence>
<evidence type="ECO:0000259" key="3">
    <source>
        <dbReference type="Pfam" id="PF07940"/>
    </source>
</evidence>
<accession>D1QS25</accession>
<feature type="chain" id="PRO_5003026961" description="Heparinase II/III-like C-terminal domain-containing protein" evidence="2">
    <location>
        <begin position="22"/>
        <end position="644"/>
    </location>
</feature>
<reference evidence="4 5" key="1">
    <citation type="submission" date="2009-11" db="EMBL/GenBank/DDBJ databases">
        <authorList>
            <person name="Weinstock G."/>
            <person name="Sodergren E."/>
            <person name="Clifton S."/>
            <person name="Fulton L."/>
            <person name="Fulton B."/>
            <person name="Courtney L."/>
            <person name="Fronick C."/>
            <person name="Harrison M."/>
            <person name="Strong C."/>
            <person name="Farmer C."/>
            <person name="Delahaunty K."/>
            <person name="Markovic C."/>
            <person name="Hall O."/>
            <person name="Minx P."/>
            <person name="Tomlinson C."/>
            <person name="Mitreva M."/>
            <person name="Nelson J."/>
            <person name="Hou S."/>
            <person name="Wollam A."/>
            <person name="Pepin K.H."/>
            <person name="Johnson M."/>
            <person name="Bhonagiri V."/>
            <person name="Nash W.E."/>
            <person name="Warren W."/>
            <person name="Chinwalla A."/>
            <person name="Mardis E.R."/>
            <person name="Wilson R.K."/>
        </authorList>
    </citation>
    <scope>NUCLEOTIDE SEQUENCE [LARGE SCALE GENOMIC DNA]</scope>
    <source>
        <strain evidence="4 5">F0302</strain>
    </source>
</reference>
<dbReference type="Gene3D" id="1.50.10.100">
    <property type="entry name" value="Chondroitin AC/alginate lyase"/>
    <property type="match status" value="1"/>
</dbReference>
<dbReference type="SUPFAM" id="SSF48230">
    <property type="entry name" value="Chondroitin AC/alginate lyase"/>
    <property type="match status" value="1"/>
</dbReference>
<dbReference type="InterPro" id="IPR008929">
    <property type="entry name" value="Chondroitin_lyas"/>
</dbReference>
<dbReference type="AlphaFoldDB" id="D1QS25"/>